<evidence type="ECO:0000313" key="1">
    <source>
        <dbReference type="EMBL" id="CAB4137201.1"/>
    </source>
</evidence>
<reference evidence="1" key="1">
    <citation type="submission" date="2020-04" db="EMBL/GenBank/DDBJ databases">
        <authorList>
            <person name="Chiriac C."/>
            <person name="Salcher M."/>
            <person name="Ghai R."/>
            <person name="Kavagutti S V."/>
        </authorList>
    </citation>
    <scope>NUCLEOTIDE SEQUENCE</scope>
</reference>
<accession>A0A6J5LSU1</accession>
<protein>
    <submittedName>
        <fullName evidence="1">Uncharacterized protein</fullName>
    </submittedName>
</protein>
<dbReference type="EMBL" id="LR796704">
    <property type="protein sequence ID" value="CAB4161329.1"/>
    <property type="molecule type" value="Genomic_DNA"/>
</dbReference>
<organism evidence="1">
    <name type="scientific">uncultured Caudovirales phage</name>
    <dbReference type="NCBI Taxonomy" id="2100421"/>
    <lineage>
        <taxon>Viruses</taxon>
        <taxon>Duplodnaviria</taxon>
        <taxon>Heunggongvirae</taxon>
        <taxon>Uroviricota</taxon>
        <taxon>Caudoviricetes</taxon>
        <taxon>Peduoviridae</taxon>
        <taxon>Maltschvirus</taxon>
        <taxon>Maltschvirus maltsch</taxon>
    </lineage>
</organism>
<proteinExistence type="predicted"/>
<dbReference type="EMBL" id="LR796335">
    <property type="protein sequence ID" value="CAB4137201.1"/>
    <property type="molecule type" value="Genomic_DNA"/>
</dbReference>
<name>A0A6J5LSU1_9CAUD</name>
<sequence>MKKPKRQPRPKRYTLLDEMTASPTEPLPEAWRVGQLTKMYEALHQLEQGDQPTPNDWRLCSDAVNLVETLVVDMKVCQDDSGLLMDAITALAMAGRRNKEGKTLRLDGAGIVAVRAILQDYSDLIEVLPARVMVRCHRLTEKRLHEILDGKKKAHDVEIVDL</sequence>
<gene>
    <name evidence="1" type="ORF">UFOVP320_14</name>
    <name evidence="2" type="ORF">UFOVP768_48</name>
</gene>
<evidence type="ECO:0000313" key="2">
    <source>
        <dbReference type="EMBL" id="CAB4161329.1"/>
    </source>
</evidence>